<accession>A0AAU7R856</accession>
<dbReference type="InterPro" id="IPR011200">
    <property type="entry name" value="UCP012608"/>
</dbReference>
<dbReference type="Pfam" id="PF10094">
    <property type="entry name" value="DUF2332"/>
    <property type="match status" value="1"/>
</dbReference>
<protein>
    <submittedName>
        <fullName evidence="1">DUF2332 domain-containing protein</fullName>
    </submittedName>
</protein>
<sequence length="353" mass="38631">MDRTRELEGLSEHFAQAPAIFTTSPLYQALCTAVAADQPTLEMLLERRSGQQASFLLFGAAHYLLLDGVHHDLRHFYPSVVGPDAADAESAGPVFVDFCRAFRRELGELVRSRLVQSNVVRRAAGLRFALAALRRQCDGPVHLIEVGASAGIHLQVDRYRYLIGGHSFGRQESPVTIESRWLGTEQPPNLDDIPLIATRVGVDLNPVDVTSIQNRRWLRALVWPEDHAGAGLLEAALEHVAADPPEIIAGDAIDVCSPLGRSLPPGEPRVVFHAATRMHVPTHRRAAFDEAIDSIGSDGPLYHVWQEPPSAQHHGELADDRGVIAFHGPGDSKPTSLVQVDGHLNWLAPLHDM</sequence>
<dbReference type="AlphaFoldDB" id="A0AAU7R856"/>
<dbReference type="RefSeq" id="WP_052166206.1">
    <property type="nucleotide sequence ID" value="NZ_CP157974.1"/>
</dbReference>
<name>A0AAU7R856_9ACTN</name>
<evidence type="ECO:0000313" key="1">
    <source>
        <dbReference type="EMBL" id="XBT84593.1"/>
    </source>
</evidence>
<dbReference type="EMBL" id="CP157974">
    <property type="protein sequence ID" value="XBT84593.1"/>
    <property type="molecule type" value="Genomic_DNA"/>
</dbReference>
<organism evidence="1">
    <name type="scientific">Micromonospora sp. HUAS YX12</name>
    <dbReference type="NCBI Taxonomy" id="3156396"/>
    <lineage>
        <taxon>Bacteria</taxon>
        <taxon>Bacillati</taxon>
        <taxon>Actinomycetota</taxon>
        <taxon>Actinomycetes</taxon>
        <taxon>Micromonosporales</taxon>
        <taxon>Micromonosporaceae</taxon>
        <taxon>Micromonospora</taxon>
    </lineage>
</organism>
<gene>
    <name evidence="1" type="ORF">ABIH81_14615</name>
</gene>
<proteinExistence type="predicted"/>
<reference evidence="1" key="1">
    <citation type="submission" date="2024-06" db="EMBL/GenBank/DDBJ databases">
        <title>Micromonospora sp. strain HUAS YX12 genome sequences.</title>
        <authorList>
            <person name="Mo P."/>
        </authorList>
    </citation>
    <scope>NUCLEOTIDE SEQUENCE</scope>
    <source>
        <strain evidence="1">HUAS YX12</strain>
    </source>
</reference>